<dbReference type="Pfam" id="PF13472">
    <property type="entry name" value="Lipase_GDSL_2"/>
    <property type="match status" value="1"/>
</dbReference>
<dbReference type="EMBL" id="JASNVU010000009">
    <property type="protein sequence ID" value="MDK4335353.1"/>
    <property type="molecule type" value="Genomic_DNA"/>
</dbReference>
<dbReference type="RefSeq" id="WP_005276540.1">
    <property type="nucleotide sequence ID" value="NZ_CP046605.1"/>
</dbReference>
<sequence>MKSLKLKAFSVVASAIAVVGVAVAAPQASAAERNLVSFGDSVMADPNGGEYLKDRFNPTRVIGENCPTSFNYAKRAGAKMGLPVRDFSCSGAVSMSNGPQIWQQVDAAIGSGALTPDTARVLITTGFNDTYNHRDLNMDQIRREFTDRTAPQIERIKHAAPNARIQIVGYPTIGSGPHYCLVHVGPTPLDSTFLPMVQDYENKAQWMQVDLAARTGVQFLDMKPSTRNNGMCANANDRMWAGLVDFTAGAGNLPIHMNQRGHEHAANVIAAS</sequence>
<evidence type="ECO:0000313" key="3">
    <source>
        <dbReference type="EMBL" id="MDK4335353.1"/>
    </source>
</evidence>
<dbReference type="InterPro" id="IPR036514">
    <property type="entry name" value="SGNH_hydro_sf"/>
</dbReference>
<feature type="domain" description="SGNH hydrolase-type esterase" evidence="2">
    <location>
        <begin position="38"/>
        <end position="263"/>
    </location>
</feature>
<dbReference type="InterPro" id="IPR013830">
    <property type="entry name" value="SGNH_hydro"/>
</dbReference>
<feature type="signal peptide" evidence="1">
    <location>
        <begin position="1"/>
        <end position="24"/>
    </location>
</feature>
<dbReference type="Gene3D" id="3.40.50.1110">
    <property type="entry name" value="SGNH hydrolase"/>
    <property type="match status" value="2"/>
</dbReference>
<proteinExistence type="predicted"/>
<feature type="chain" id="PRO_5042926087" evidence="1">
    <location>
        <begin position="25"/>
        <end position="272"/>
    </location>
</feature>
<evidence type="ECO:0000256" key="1">
    <source>
        <dbReference type="SAM" id="SignalP"/>
    </source>
</evidence>
<dbReference type="SUPFAM" id="SSF52266">
    <property type="entry name" value="SGNH hydrolase"/>
    <property type="match status" value="1"/>
</dbReference>
<evidence type="ECO:0000259" key="2">
    <source>
        <dbReference type="Pfam" id="PF13472"/>
    </source>
</evidence>
<dbReference type="AlphaFoldDB" id="A0AAP4C2C8"/>
<dbReference type="GeneID" id="81674298"/>
<name>A0AAP4C2C8_9CORY</name>
<evidence type="ECO:0000313" key="4">
    <source>
        <dbReference type="Proteomes" id="UP001230317"/>
    </source>
</evidence>
<reference evidence="3" key="1">
    <citation type="submission" date="2023-05" db="EMBL/GenBank/DDBJ databases">
        <title>Metabolic capabilities are highly conserved among human nasal-associated Corynebacterium species in pangenomic analyses.</title>
        <authorList>
            <person name="Tran T.H."/>
            <person name="Roberts A.Q."/>
            <person name="Escapa I.F."/>
            <person name="Gao W."/>
            <person name="Conlan S."/>
            <person name="Kong H."/>
            <person name="Segre J.A."/>
            <person name="Kelly M.S."/>
            <person name="Lemon K.P."/>
        </authorList>
    </citation>
    <scope>NUCLEOTIDE SEQUENCE</scope>
    <source>
        <strain evidence="3">KPL2618</strain>
    </source>
</reference>
<dbReference type="Proteomes" id="UP001230317">
    <property type="component" value="Unassembled WGS sequence"/>
</dbReference>
<comment type="caution">
    <text evidence="3">The sequence shown here is derived from an EMBL/GenBank/DDBJ whole genome shotgun (WGS) entry which is preliminary data.</text>
</comment>
<accession>A0AAP4C2C8</accession>
<organism evidence="3 4">
    <name type="scientific">Corynebacterium accolens</name>
    <dbReference type="NCBI Taxonomy" id="38284"/>
    <lineage>
        <taxon>Bacteria</taxon>
        <taxon>Bacillati</taxon>
        <taxon>Actinomycetota</taxon>
        <taxon>Actinomycetes</taxon>
        <taxon>Mycobacteriales</taxon>
        <taxon>Corynebacteriaceae</taxon>
        <taxon>Corynebacterium</taxon>
    </lineage>
</organism>
<keyword evidence="1" id="KW-0732">Signal</keyword>
<gene>
    <name evidence="3" type="ORF">QPX58_08030</name>
</gene>
<protein>
    <submittedName>
        <fullName evidence="3">GDSL-type esterase/lipase family protein</fullName>
    </submittedName>
</protein>